<dbReference type="Proteomes" id="UP000245942">
    <property type="component" value="Unassembled WGS sequence"/>
</dbReference>
<evidence type="ECO:0000256" key="6">
    <source>
        <dbReference type="ARBA" id="ARBA00023242"/>
    </source>
</evidence>
<dbReference type="PANTHER" id="PTHR13296">
    <property type="entry name" value="BCAS2 PROTEIN"/>
    <property type="match status" value="1"/>
</dbReference>
<evidence type="ECO:0000256" key="7">
    <source>
        <dbReference type="SAM" id="Coils"/>
    </source>
</evidence>
<proteinExistence type="inferred from homology"/>
<evidence type="ECO:0000256" key="1">
    <source>
        <dbReference type="ARBA" id="ARBA00004123"/>
    </source>
</evidence>
<sequence length="243" mass="27609">MSSSVAFSSALQLRQANGSSYHSYTSDLPLNDALPYFDREIETQPGLQSRVEREIQNELGKTPKVDDSRLPPPLEVFQSRPELLAEVERAGKGEPLKAIDTLRFQLPAPQAGLKASEEEWTKAVDNAATQLMHQEGRLTNLELLKRYGANHWRLHNFQQEAFAKQYEQATEALLAQTTTLNRKRRQEQTTAGETISALERKWTELISRGLQLEVANISAEHEIQALQLEEQKLMEQLAQMEQE</sequence>
<dbReference type="GO" id="GO:0071013">
    <property type="term" value="C:catalytic step 2 spliceosome"/>
    <property type="evidence" value="ECO:0007669"/>
    <property type="project" value="TreeGrafter"/>
</dbReference>
<dbReference type="GO" id="GO:0008380">
    <property type="term" value="P:RNA splicing"/>
    <property type="evidence" value="ECO:0007669"/>
    <property type="project" value="UniProtKB-KW"/>
</dbReference>
<keyword evidence="9" id="KW-1185">Reference proteome</keyword>
<evidence type="ECO:0000313" key="8">
    <source>
        <dbReference type="EMBL" id="PWN23888.1"/>
    </source>
</evidence>
<evidence type="ECO:0000256" key="5">
    <source>
        <dbReference type="ARBA" id="ARBA00023187"/>
    </source>
</evidence>
<dbReference type="Pfam" id="PF05700">
    <property type="entry name" value="BCAS2"/>
    <property type="match status" value="1"/>
</dbReference>
<evidence type="ECO:0000256" key="2">
    <source>
        <dbReference type="ARBA" id="ARBA00010788"/>
    </source>
</evidence>
<dbReference type="GO" id="GO:0071011">
    <property type="term" value="C:precatalytic spliceosome"/>
    <property type="evidence" value="ECO:0007669"/>
    <property type="project" value="TreeGrafter"/>
</dbReference>
<accession>A0A316UG21</accession>
<evidence type="ECO:0000256" key="3">
    <source>
        <dbReference type="ARBA" id="ARBA00022664"/>
    </source>
</evidence>
<dbReference type="GeneID" id="37013112"/>
<dbReference type="GO" id="GO:0000974">
    <property type="term" value="C:Prp19 complex"/>
    <property type="evidence" value="ECO:0007669"/>
    <property type="project" value="TreeGrafter"/>
</dbReference>
<feature type="coiled-coil region" evidence="7">
    <location>
        <begin position="216"/>
        <end position="243"/>
    </location>
</feature>
<dbReference type="AlphaFoldDB" id="A0A316UG21"/>
<comment type="subcellular location">
    <subcellularLocation>
        <location evidence="1">Nucleus</location>
    </subcellularLocation>
</comment>
<comment type="similarity">
    <text evidence="2">Belongs to the SPF27 family.</text>
</comment>
<keyword evidence="3" id="KW-0507">mRNA processing</keyword>
<dbReference type="OrthoDB" id="205794at2759"/>
<dbReference type="RefSeq" id="XP_025351048.1">
    <property type="nucleotide sequence ID" value="XM_025491378.1"/>
</dbReference>
<dbReference type="PANTHER" id="PTHR13296:SF0">
    <property type="entry name" value="PRE-MRNA-SPLICING FACTOR SPF27"/>
    <property type="match status" value="1"/>
</dbReference>
<keyword evidence="5" id="KW-0508">mRNA splicing</keyword>
<evidence type="ECO:0000313" key="9">
    <source>
        <dbReference type="Proteomes" id="UP000245942"/>
    </source>
</evidence>
<name>A0A316UG21_9BASI</name>
<keyword evidence="7" id="KW-0175">Coiled coil</keyword>
<gene>
    <name evidence="8" type="ORF">BCV69DRAFT_279796</name>
</gene>
<evidence type="ECO:0000256" key="4">
    <source>
        <dbReference type="ARBA" id="ARBA00022728"/>
    </source>
</evidence>
<reference evidence="8 9" key="1">
    <citation type="journal article" date="2018" name="Mol. Biol. Evol.">
        <title>Broad Genomic Sampling Reveals a Smut Pathogenic Ancestry of the Fungal Clade Ustilaginomycotina.</title>
        <authorList>
            <person name="Kijpornyongpan T."/>
            <person name="Mondo S.J."/>
            <person name="Barry K."/>
            <person name="Sandor L."/>
            <person name="Lee J."/>
            <person name="Lipzen A."/>
            <person name="Pangilinan J."/>
            <person name="LaButti K."/>
            <person name="Hainaut M."/>
            <person name="Henrissat B."/>
            <person name="Grigoriev I.V."/>
            <person name="Spatafora J.W."/>
            <person name="Aime M.C."/>
        </authorList>
    </citation>
    <scope>NUCLEOTIDE SEQUENCE [LARGE SCALE GENOMIC DNA]</scope>
    <source>
        <strain evidence="8 9">MCA 4718</strain>
    </source>
</reference>
<evidence type="ECO:0008006" key="10">
    <source>
        <dbReference type="Google" id="ProtNLM"/>
    </source>
</evidence>
<dbReference type="GO" id="GO:0006397">
    <property type="term" value="P:mRNA processing"/>
    <property type="evidence" value="ECO:0007669"/>
    <property type="project" value="UniProtKB-KW"/>
</dbReference>
<keyword evidence="4" id="KW-0747">Spliceosome</keyword>
<dbReference type="STRING" id="1684307.A0A316UG21"/>
<organism evidence="8 9">
    <name type="scientific">Pseudomicrostroma glucosiphilum</name>
    <dbReference type="NCBI Taxonomy" id="1684307"/>
    <lineage>
        <taxon>Eukaryota</taxon>
        <taxon>Fungi</taxon>
        <taxon>Dikarya</taxon>
        <taxon>Basidiomycota</taxon>
        <taxon>Ustilaginomycotina</taxon>
        <taxon>Exobasidiomycetes</taxon>
        <taxon>Microstromatales</taxon>
        <taxon>Microstromatales incertae sedis</taxon>
        <taxon>Pseudomicrostroma</taxon>
    </lineage>
</organism>
<keyword evidence="6" id="KW-0539">Nucleus</keyword>
<protein>
    <recommendedName>
        <fullName evidence="10">Breast carcinoma amplified sequence 2</fullName>
    </recommendedName>
</protein>
<dbReference type="InterPro" id="IPR008409">
    <property type="entry name" value="SPF27"/>
</dbReference>
<dbReference type="EMBL" id="KZ819321">
    <property type="protein sequence ID" value="PWN23888.1"/>
    <property type="molecule type" value="Genomic_DNA"/>
</dbReference>